<comment type="caution">
    <text evidence="1">The sequence shown here is derived from an EMBL/GenBank/DDBJ whole genome shotgun (WGS) entry which is preliminary data.</text>
</comment>
<keyword evidence="2" id="KW-1185">Reference proteome</keyword>
<evidence type="ECO:0000313" key="2">
    <source>
        <dbReference type="Proteomes" id="UP000823388"/>
    </source>
</evidence>
<proteinExistence type="predicted"/>
<dbReference type="AlphaFoldDB" id="A0A8T0QWB9"/>
<gene>
    <name evidence="1" type="ORF">PVAP13_6NG099312</name>
</gene>
<reference evidence="1 2" key="1">
    <citation type="submission" date="2020-05" db="EMBL/GenBank/DDBJ databases">
        <title>WGS assembly of Panicum virgatum.</title>
        <authorList>
            <person name="Lovell J.T."/>
            <person name="Jenkins J."/>
            <person name="Shu S."/>
            <person name="Juenger T.E."/>
            <person name="Schmutz J."/>
        </authorList>
    </citation>
    <scope>NUCLEOTIDE SEQUENCE [LARGE SCALE GENOMIC DNA]</scope>
    <source>
        <strain evidence="2">cv. AP13</strain>
    </source>
</reference>
<protein>
    <submittedName>
        <fullName evidence="1">Uncharacterized protein</fullName>
    </submittedName>
</protein>
<accession>A0A8T0QWB9</accession>
<dbReference type="EMBL" id="CM029048">
    <property type="protein sequence ID" value="KAG2577424.1"/>
    <property type="molecule type" value="Genomic_DNA"/>
</dbReference>
<evidence type="ECO:0000313" key="1">
    <source>
        <dbReference type="EMBL" id="KAG2577424.1"/>
    </source>
</evidence>
<organism evidence="1 2">
    <name type="scientific">Panicum virgatum</name>
    <name type="common">Blackwell switchgrass</name>
    <dbReference type="NCBI Taxonomy" id="38727"/>
    <lineage>
        <taxon>Eukaryota</taxon>
        <taxon>Viridiplantae</taxon>
        <taxon>Streptophyta</taxon>
        <taxon>Embryophyta</taxon>
        <taxon>Tracheophyta</taxon>
        <taxon>Spermatophyta</taxon>
        <taxon>Magnoliopsida</taxon>
        <taxon>Liliopsida</taxon>
        <taxon>Poales</taxon>
        <taxon>Poaceae</taxon>
        <taxon>PACMAD clade</taxon>
        <taxon>Panicoideae</taxon>
        <taxon>Panicodae</taxon>
        <taxon>Paniceae</taxon>
        <taxon>Panicinae</taxon>
        <taxon>Panicum</taxon>
        <taxon>Panicum sect. Hiantes</taxon>
    </lineage>
</organism>
<name>A0A8T0QWB9_PANVG</name>
<dbReference type="Proteomes" id="UP000823388">
    <property type="component" value="Chromosome 6N"/>
</dbReference>
<sequence>MLLEFECASVAAAALQSPVNSVGRCSRGGPQEQMDREVRCGWGAQLSLEPNSLELLADQVHHMDIDDGPSSSDEPGWQGQFSWVCVQGASTSIAARTRPAAAFYCSATTSRGPLLSRSPEGQHIV</sequence>